<proteinExistence type="predicted"/>
<protein>
    <submittedName>
        <fullName evidence="3">C2H2 Zn-finger protein</fullName>
    </submittedName>
</protein>
<dbReference type="InterPro" id="IPR035979">
    <property type="entry name" value="RBD_domain_sf"/>
</dbReference>
<name>A0A0R0LYL5_9MICR</name>
<evidence type="ECO:0000259" key="2">
    <source>
        <dbReference type="PROSITE" id="PS50157"/>
    </source>
</evidence>
<dbReference type="PROSITE" id="PS00028">
    <property type="entry name" value="ZINC_FINGER_C2H2_1"/>
    <property type="match status" value="1"/>
</dbReference>
<evidence type="ECO:0000313" key="3">
    <source>
        <dbReference type="EMBL" id="KRH94371.1"/>
    </source>
</evidence>
<comment type="caution">
    <text evidence="3">The sequence shown here is derived from an EMBL/GenBank/DDBJ whole genome shotgun (WGS) entry which is preliminary data.</text>
</comment>
<dbReference type="PROSITE" id="PS50157">
    <property type="entry name" value="ZINC_FINGER_C2H2_2"/>
    <property type="match status" value="1"/>
</dbReference>
<reference evidence="3 4" key="1">
    <citation type="submission" date="2015-07" db="EMBL/GenBank/DDBJ databases">
        <title>The genome of Pseudoloma neurophilia, a relevant intracellular parasite of the zebrafish.</title>
        <authorList>
            <person name="Ndikumana S."/>
            <person name="Pelin A."/>
            <person name="Sanders J."/>
            <person name="Corradi N."/>
        </authorList>
    </citation>
    <scope>NUCLEOTIDE SEQUENCE [LARGE SCALE GENOMIC DNA]</scope>
    <source>
        <strain evidence="3 4">MK1</strain>
    </source>
</reference>
<dbReference type="SUPFAM" id="SSF54928">
    <property type="entry name" value="RNA-binding domain, RBD"/>
    <property type="match status" value="1"/>
</dbReference>
<evidence type="ECO:0000256" key="1">
    <source>
        <dbReference type="PROSITE-ProRule" id="PRU00042"/>
    </source>
</evidence>
<keyword evidence="1" id="KW-0863">Zinc-finger</keyword>
<dbReference type="GO" id="GO:0008270">
    <property type="term" value="F:zinc ion binding"/>
    <property type="evidence" value="ECO:0007669"/>
    <property type="project" value="UniProtKB-KW"/>
</dbReference>
<keyword evidence="1" id="KW-0479">Metal-binding</keyword>
<dbReference type="GO" id="GO:0003676">
    <property type="term" value="F:nucleic acid binding"/>
    <property type="evidence" value="ECO:0007669"/>
    <property type="project" value="InterPro"/>
</dbReference>
<dbReference type="AlphaFoldDB" id="A0A0R0LYL5"/>
<dbReference type="VEuPathDB" id="MicrosporidiaDB:M153_280000229"/>
<sequence length="407" mass="49013">MAAFQNDRYNSKSLENVDLEFAIRNRKILTPIEFKLTFPNENYEEYTKLYYEEKLHRFFDRYSSEKWFNEKSDSGMSSKQKILDNYEEFEHLNREILPVLNINQVINTRLKNNDGHYLIFKNLPPNYGIRDIIELLSRFEEIKDFSIAKTSFNQSYDRRVFLTLEQNTDKTDIIEKLRLQTLDRIEIEYFEITHKIITKSSWIDQKPSDLENLRRILEILNKQYRTDIKFESDNIDHFIIFLRYVFNYCYYCTKLYDSDIEMFYDCGDYHLRDNKVQTTIFDRKQRVLTMEKDFSFAQNQTLEKELEYHVTRESANIFSCTQCHRNFENTKNVVEHIKIQHEAFARQIGRCLESFKKFVTQIDINLLIHLDGIDNNFLPSFSVHESEGSAVKYDLPLIYSGNLKFKK</sequence>
<gene>
    <name evidence="3" type="ORF">M153_280000229</name>
</gene>
<dbReference type="Proteomes" id="UP000051530">
    <property type="component" value="Unassembled WGS sequence"/>
</dbReference>
<feature type="domain" description="C2H2-type" evidence="2">
    <location>
        <begin position="318"/>
        <end position="341"/>
    </location>
</feature>
<evidence type="ECO:0000313" key="4">
    <source>
        <dbReference type="Proteomes" id="UP000051530"/>
    </source>
</evidence>
<accession>A0A0R0LYL5</accession>
<organism evidence="3 4">
    <name type="scientific">Pseudoloma neurophilia</name>
    <dbReference type="NCBI Taxonomy" id="146866"/>
    <lineage>
        <taxon>Eukaryota</taxon>
        <taxon>Fungi</taxon>
        <taxon>Fungi incertae sedis</taxon>
        <taxon>Microsporidia</taxon>
        <taxon>Pseudoloma</taxon>
    </lineage>
</organism>
<keyword evidence="1" id="KW-0862">Zinc</keyword>
<dbReference type="InterPro" id="IPR013087">
    <property type="entry name" value="Znf_C2H2_type"/>
</dbReference>
<dbReference type="OrthoDB" id="2195485at2759"/>
<keyword evidence="4" id="KW-1185">Reference proteome</keyword>
<dbReference type="EMBL" id="LGUB01000085">
    <property type="protein sequence ID" value="KRH94371.1"/>
    <property type="molecule type" value="Genomic_DNA"/>
</dbReference>